<dbReference type="EMBL" id="CP059735">
    <property type="protein sequence ID" value="WDE01301.1"/>
    <property type="molecule type" value="Genomic_DNA"/>
</dbReference>
<reference evidence="2 3" key="2">
    <citation type="journal article" date="2022" name="Mar. Drugs">
        <title>Bioassay-Guided Fractionation Leads to the Detection of Cholic Acid Generated by the Rare Thalassomonas sp.</title>
        <authorList>
            <person name="Pheiffer F."/>
            <person name="Schneider Y.K."/>
            <person name="Hansen E.H."/>
            <person name="Andersen J.H."/>
            <person name="Isaksson J."/>
            <person name="Busche T."/>
            <person name="R C."/>
            <person name="Kalinowski J."/>
            <person name="Zyl L.V."/>
            <person name="Trindade M."/>
        </authorList>
    </citation>
    <scope>NUCLEOTIDE SEQUENCE [LARGE SCALE GENOMIC DNA]</scope>
    <source>
        <strain evidence="2 3">A5K-106</strain>
    </source>
</reference>
<dbReference type="Gene3D" id="3.40.50.300">
    <property type="entry name" value="P-loop containing nucleotide triphosphate hydrolases"/>
    <property type="match status" value="1"/>
</dbReference>
<keyword evidence="1" id="KW-0808">Transferase</keyword>
<reference evidence="2 3" key="1">
    <citation type="journal article" date="2015" name="Genome Announc.">
        <title>Draft Genome Sequences of Marine Isolates of Thalassomonas viridans and Thalassomonas actiniarum.</title>
        <authorList>
            <person name="Olonade I."/>
            <person name="van Zyl L.J."/>
            <person name="Trindade M."/>
        </authorList>
    </citation>
    <scope>NUCLEOTIDE SEQUENCE [LARGE SCALE GENOMIC DNA]</scope>
    <source>
        <strain evidence="2 3">A5K-106</strain>
    </source>
</reference>
<proteinExistence type="predicted"/>
<dbReference type="RefSeq" id="WP_084692530.1">
    <property type="nucleotide sequence ID" value="NZ_CP059735.1"/>
</dbReference>
<evidence type="ECO:0000313" key="3">
    <source>
        <dbReference type="Proteomes" id="UP000032568"/>
    </source>
</evidence>
<keyword evidence="3" id="KW-1185">Reference proteome</keyword>
<dbReference type="InterPro" id="IPR027417">
    <property type="entry name" value="P-loop_NTPase"/>
</dbReference>
<dbReference type="Proteomes" id="UP000032568">
    <property type="component" value="Chromosome"/>
</dbReference>
<sequence length="341" mass="38941">MTKIRPVFILGSPRSGTTLLNSVFFSTKKFALYQSETHLMDKCAPVYGHLSDTKNYQRFLQDWLNSVNFERANIAKEKFVQMITKKDRQSYACFLKKFMDQIAIKQGLEHWVDSTPSNVFHIDEIITTFPEAKIVHVIRDGRDAALSIRKLGWHGCKSTDKTRCLLYAALNWQEAVVQGRKSGKRYPDQYMELHYETLVNEPDKTLSRLSSFIGINFNEQQLQNVRFGSLKTANSEVMSAQESAKGGLINTAVGRWKELLSDEEIKLLTGAIGHTLKSLGYREVSDISSGFFEKVTIFYIKSRLKINRWLRLNTILGRLSVGRLLCSKDVAVNTKETSYGE</sequence>
<dbReference type="GO" id="GO:0008476">
    <property type="term" value="F:protein-tyrosine sulfotransferase activity"/>
    <property type="evidence" value="ECO:0007669"/>
    <property type="project" value="InterPro"/>
</dbReference>
<evidence type="ECO:0000256" key="1">
    <source>
        <dbReference type="ARBA" id="ARBA00022679"/>
    </source>
</evidence>
<gene>
    <name evidence="2" type="ORF">SG35_012065</name>
</gene>
<organism evidence="2 3">
    <name type="scientific">Thalassomonas actiniarum</name>
    <dbReference type="NCBI Taxonomy" id="485447"/>
    <lineage>
        <taxon>Bacteria</taxon>
        <taxon>Pseudomonadati</taxon>
        <taxon>Pseudomonadota</taxon>
        <taxon>Gammaproteobacteria</taxon>
        <taxon>Alteromonadales</taxon>
        <taxon>Colwelliaceae</taxon>
        <taxon>Thalassomonas</taxon>
    </lineage>
</organism>
<dbReference type="SUPFAM" id="SSF52540">
    <property type="entry name" value="P-loop containing nucleoside triphosphate hydrolases"/>
    <property type="match status" value="1"/>
</dbReference>
<name>A0AAE9YU80_9GAMM</name>
<dbReference type="AlphaFoldDB" id="A0AAE9YU80"/>
<accession>A0AAE9YU80</accession>
<dbReference type="Pfam" id="PF13469">
    <property type="entry name" value="Sulfotransfer_3"/>
    <property type="match status" value="1"/>
</dbReference>
<evidence type="ECO:0000313" key="2">
    <source>
        <dbReference type="EMBL" id="WDE01301.1"/>
    </source>
</evidence>
<dbReference type="KEGG" id="tact:SG35_012065"/>
<protein>
    <submittedName>
        <fullName evidence="2">Sulfotransferase</fullName>
    </submittedName>
</protein>
<dbReference type="PANTHER" id="PTHR12788:SF10">
    <property type="entry name" value="PROTEIN-TYROSINE SULFOTRANSFERASE"/>
    <property type="match status" value="1"/>
</dbReference>
<dbReference type="PANTHER" id="PTHR12788">
    <property type="entry name" value="PROTEIN-TYROSINE SULFOTRANSFERASE 2"/>
    <property type="match status" value="1"/>
</dbReference>
<dbReference type="InterPro" id="IPR026634">
    <property type="entry name" value="TPST-like"/>
</dbReference>